<comment type="function">
    <text evidence="7 9">Catalyzes the hydrolysis of glutamine to glutamate and ammonia as part of the biosynthesis of pyridoxal 5'-phosphate. The resulting ammonia molecule is channeled to the active site of PdxS.</text>
</comment>
<evidence type="ECO:0000313" key="13">
    <source>
        <dbReference type="Proteomes" id="UP000185478"/>
    </source>
</evidence>
<feature type="active site" description="Nucleophile" evidence="9 10">
    <location>
        <position position="71"/>
    </location>
</feature>
<dbReference type="GO" id="GO:0042823">
    <property type="term" value="P:pyridoxal phosphate biosynthetic process"/>
    <property type="evidence" value="ECO:0007669"/>
    <property type="project" value="UniProtKB-UniRule"/>
</dbReference>
<dbReference type="Gene3D" id="3.40.50.880">
    <property type="match status" value="1"/>
</dbReference>
<dbReference type="PANTHER" id="PTHR31559">
    <property type="entry name" value="PYRIDOXAL 5'-PHOSPHATE SYNTHASE SUBUNIT SNO"/>
    <property type="match status" value="1"/>
</dbReference>
<comment type="catalytic activity">
    <reaction evidence="6 9">
        <text>L-glutamine + H2O = L-glutamate + NH4(+)</text>
        <dbReference type="Rhea" id="RHEA:15889"/>
        <dbReference type="ChEBI" id="CHEBI:15377"/>
        <dbReference type="ChEBI" id="CHEBI:28938"/>
        <dbReference type="ChEBI" id="CHEBI:29985"/>
        <dbReference type="ChEBI" id="CHEBI:58359"/>
        <dbReference type="EC" id="3.5.1.2"/>
    </reaction>
</comment>
<dbReference type="EC" id="3.5.1.2" evidence="9"/>
<dbReference type="Proteomes" id="UP000185478">
    <property type="component" value="Chromosome"/>
</dbReference>
<organism evidence="12 13">
    <name type="scientific">Corynebacterium aquilae DSM 44791</name>
    <dbReference type="NCBI Taxonomy" id="1431546"/>
    <lineage>
        <taxon>Bacteria</taxon>
        <taxon>Bacillati</taxon>
        <taxon>Actinomycetota</taxon>
        <taxon>Actinomycetes</taxon>
        <taxon>Mycobacteriales</taxon>
        <taxon>Corynebacteriaceae</taxon>
        <taxon>Corynebacterium</taxon>
    </lineage>
</organism>
<evidence type="ECO:0000256" key="6">
    <source>
        <dbReference type="ARBA" id="ARBA00049534"/>
    </source>
</evidence>
<evidence type="ECO:0000256" key="10">
    <source>
        <dbReference type="PIRSR" id="PIRSR005639-1"/>
    </source>
</evidence>
<dbReference type="SUPFAM" id="SSF52317">
    <property type="entry name" value="Class I glutamine amidotransferase-like"/>
    <property type="match status" value="1"/>
</dbReference>
<dbReference type="HAMAP" id="MF_01615">
    <property type="entry name" value="PdxT"/>
    <property type="match status" value="1"/>
</dbReference>
<dbReference type="KEGG" id="caqu:CAQU_07095"/>
<proteinExistence type="inferred from homology"/>
<dbReference type="GO" id="GO:0008614">
    <property type="term" value="P:pyridoxine metabolic process"/>
    <property type="evidence" value="ECO:0007669"/>
    <property type="project" value="TreeGrafter"/>
</dbReference>
<evidence type="ECO:0000256" key="5">
    <source>
        <dbReference type="ARBA" id="ARBA00047992"/>
    </source>
</evidence>
<dbReference type="PANTHER" id="PTHR31559:SF0">
    <property type="entry name" value="PYRIDOXAL 5'-PHOSPHATE SYNTHASE SUBUNIT SNO1-RELATED"/>
    <property type="match status" value="1"/>
</dbReference>
<gene>
    <name evidence="9" type="primary">pdxT</name>
    <name evidence="12" type="ORF">CAQU_07095</name>
</gene>
<dbReference type="GO" id="GO:0036381">
    <property type="term" value="F:pyridoxal 5'-phosphate synthase (glutamine hydrolysing) activity"/>
    <property type="evidence" value="ECO:0007669"/>
    <property type="project" value="UniProtKB-UniRule"/>
</dbReference>
<keyword evidence="1 9" id="KW-0378">Hydrolase</keyword>
<accession>A0A1L7CGC5</accession>
<dbReference type="CDD" id="cd01749">
    <property type="entry name" value="GATase1_PB"/>
    <property type="match status" value="1"/>
</dbReference>
<dbReference type="EMBL" id="CP009245">
    <property type="protein sequence ID" value="APT84874.1"/>
    <property type="molecule type" value="Genomic_DNA"/>
</dbReference>
<feature type="binding site" evidence="9 11">
    <location>
        <begin position="39"/>
        <end position="41"/>
    </location>
    <ligand>
        <name>L-glutamine</name>
        <dbReference type="ChEBI" id="CHEBI:58359"/>
    </ligand>
</feature>
<evidence type="ECO:0000256" key="1">
    <source>
        <dbReference type="ARBA" id="ARBA00022801"/>
    </source>
</evidence>
<dbReference type="PIRSF" id="PIRSF005639">
    <property type="entry name" value="Glut_amidoT_SNO"/>
    <property type="match status" value="1"/>
</dbReference>
<dbReference type="NCBIfam" id="TIGR03800">
    <property type="entry name" value="PLP_synth_Pdx2"/>
    <property type="match status" value="1"/>
</dbReference>
<evidence type="ECO:0000313" key="12">
    <source>
        <dbReference type="EMBL" id="APT84874.1"/>
    </source>
</evidence>
<dbReference type="PROSITE" id="PS51130">
    <property type="entry name" value="PDXT_SNO_2"/>
    <property type="match status" value="1"/>
</dbReference>
<comment type="pathway">
    <text evidence="9">Cofactor biosynthesis; pyridoxal 5'-phosphate biosynthesis.</text>
</comment>
<dbReference type="GO" id="GO:1903600">
    <property type="term" value="C:glutaminase complex"/>
    <property type="evidence" value="ECO:0007669"/>
    <property type="project" value="TreeGrafter"/>
</dbReference>
<dbReference type="GO" id="GO:0005829">
    <property type="term" value="C:cytosol"/>
    <property type="evidence" value="ECO:0007669"/>
    <property type="project" value="TreeGrafter"/>
</dbReference>
<dbReference type="GO" id="GO:0006543">
    <property type="term" value="P:L-glutamine catabolic process"/>
    <property type="evidence" value="ECO:0007669"/>
    <property type="project" value="UniProtKB-UniRule"/>
</dbReference>
<comment type="catalytic activity">
    <reaction evidence="5 9">
        <text>aldehydo-D-ribose 5-phosphate + D-glyceraldehyde 3-phosphate + L-glutamine = pyridoxal 5'-phosphate + L-glutamate + phosphate + 3 H2O + H(+)</text>
        <dbReference type="Rhea" id="RHEA:31507"/>
        <dbReference type="ChEBI" id="CHEBI:15377"/>
        <dbReference type="ChEBI" id="CHEBI:15378"/>
        <dbReference type="ChEBI" id="CHEBI:29985"/>
        <dbReference type="ChEBI" id="CHEBI:43474"/>
        <dbReference type="ChEBI" id="CHEBI:58273"/>
        <dbReference type="ChEBI" id="CHEBI:58359"/>
        <dbReference type="ChEBI" id="CHEBI:59776"/>
        <dbReference type="ChEBI" id="CHEBI:597326"/>
        <dbReference type="EC" id="4.3.3.6"/>
    </reaction>
</comment>
<feature type="active site" description="Charge relay system" evidence="9 10">
    <location>
        <position position="171"/>
    </location>
</feature>
<dbReference type="GO" id="GO:0016740">
    <property type="term" value="F:transferase activity"/>
    <property type="evidence" value="ECO:0007669"/>
    <property type="project" value="UniProtKB-KW"/>
</dbReference>
<keyword evidence="2 9" id="KW-0663">Pyridoxal phosphate</keyword>
<keyword evidence="3 9" id="KW-0315">Glutamine amidotransferase</keyword>
<dbReference type="InterPro" id="IPR002161">
    <property type="entry name" value="PdxT/SNO"/>
</dbReference>
<reference evidence="12 13" key="1">
    <citation type="submission" date="2014-08" db="EMBL/GenBank/DDBJ databases">
        <title>Complete genome sequence of Corynebacterium aquilae S-613T(T) (=DSM 44791(T)), isolated from the choana of a healthy golden eagle.</title>
        <authorList>
            <person name="Ruckert C."/>
            <person name="Albersmeier A."/>
            <person name="Winkler A."/>
            <person name="Kalinowski J."/>
        </authorList>
    </citation>
    <scope>NUCLEOTIDE SEQUENCE [LARGE SCALE GENOMIC DNA]</scope>
    <source>
        <strain evidence="12 13">S-613</strain>
    </source>
</reference>
<dbReference type="AlphaFoldDB" id="A0A1L7CGC5"/>
<evidence type="ECO:0000256" key="3">
    <source>
        <dbReference type="ARBA" id="ARBA00022962"/>
    </source>
</evidence>
<dbReference type="OrthoDB" id="9810320at2"/>
<dbReference type="PROSITE" id="PS51274">
    <property type="entry name" value="GATASE_COBBQ"/>
    <property type="match status" value="1"/>
</dbReference>
<dbReference type="FunFam" id="3.40.50.880:FF:000010">
    <property type="entry name" value="uncharacterized protein LOC100176842 isoform X2"/>
    <property type="match status" value="1"/>
</dbReference>
<name>A0A1L7CGC5_9CORY</name>
<dbReference type="UniPathway" id="UPA00245"/>
<dbReference type="STRING" id="1431546.CAQU_07095"/>
<evidence type="ECO:0000256" key="9">
    <source>
        <dbReference type="HAMAP-Rule" id="MF_01615"/>
    </source>
</evidence>
<keyword evidence="13" id="KW-1185">Reference proteome</keyword>
<evidence type="ECO:0000256" key="8">
    <source>
        <dbReference type="ARBA" id="ARBA00064749"/>
    </source>
</evidence>
<dbReference type="EC" id="4.3.3.6" evidence="9"/>
<dbReference type="Pfam" id="PF01174">
    <property type="entry name" value="SNO"/>
    <property type="match status" value="1"/>
</dbReference>
<evidence type="ECO:0000256" key="2">
    <source>
        <dbReference type="ARBA" id="ARBA00022898"/>
    </source>
</evidence>
<dbReference type="GO" id="GO:0004359">
    <property type="term" value="F:glutaminase activity"/>
    <property type="evidence" value="ECO:0007669"/>
    <property type="project" value="UniProtKB-UniRule"/>
</dbReference>
<evidence type="ECO:0000256" key="11">
    <source>
        <dbReference type="PIRSR" id="PIRSR005639-2"/>
    </source>
</evidence>
<feature type="active site" description="Charge relay system" evidence="9 10">
    <location>
        <position position="169"/>
    </location>
</feature>
<feature type="binding site" evidence="9 11">
    <location>
        <begin position="128"/>
        <end position="129"/>
    </location>
    <ligand>
        <name>L-glutamine</name>
        <dbReference type="ChEBI" id="CHEBI:58359"/>
    </ligand>
</feature>
<keyword evidence="12" id="KW-0808">Transferase</keyword>
<comment type="subunit">
    <text evidence="8 9">In the presence of PdxS, forms a dodecamer of heterodimers. Only shows activity in the heterodimer.</text>
</comment>
<dbReference type="PROSITE" id="PS51273">
    <property type="entry name" value="GATASE_TYPE_1"/>
    <property type="match status" value="1"/>
</dbReference>
<evidence type="ECO:0000256" key="4">
    <source>
        <dbReference type="ARBA" id="ARBA00023239"/>
    </source>
</evidence>
<keyword evidence="4 9" id="KW-0456">Lyase</keyword>
<dbReference type="InterPro" id="IPR029062">
    <property type="entry name" value="Class_I_gatase-like"/>
</dbReference>
<feature type="binding site" evidence="9 11">
    <location>
        <position position="100"/>
    </location>
    <ligand>
        <name>L-glutamine</name>
        <dbReference type="ChEBI" id="CHEBI:58359"/>
    </ligand>
</feature>
<protein>
    <recommendedName>
        <fullName evidence="9">Pyridoxal 5'-phosphate synthase subunit PdxT</fullName>
        <ecNumber evidence="9">4.3.3.6</ecNumber>
    </recommendedName>
    <alternativeName>
        <fullName evidence="9">Pdx2</fullName>
    </alternativeName>
    <alternativeName>
        <fullName evidence="9">Pyridoxal 5'-phosphate synthase glutaminase subunit</fullName>
        <ecNumber evidence="9">3.5.1.2</ecNumber>
    </alternativeName>
</protein>
<sequence>MQGGIEEHEQILDELGVEHRRVRRPEHLEGINAMILPGGESTTMSKLLELNEVYEPLRKALDQGLPVFGTCAGMILLATDILDTRPDAKKFSAIDMTVRRNAFGRQVDSFEVDLDVDGIDGPMEAIFIRAPWVEKAGQDVRILATVPTGPAQGMIVAVKQGNALATAFHPECTGEKRIHEMFVRDAQAVGLSAHANGTVTPV</sequence>
<comment type="similarity">
    <text evidence="9">Belongs to the glutaminase PdxT/SNO family.</text>
</comment>
<evidence type="ECO:0000256" key="7">
    <source>
        <dbReference type="ARBA" id="ARBA00054599"/>
    </source>
</evidence>